<sequence length="239" mass="27800">MSNKKPSVVVTDGDKAMRVAIAEVLPSAKYRLHGWHLKKNCIQRVKEPEFWKVFKKAVYANFDIEEFEEYWKTAVESLGLMNNSWGINAFIKGFLKSINSILKLVHNLDWVVKYCHNNEVTTQFFSSYYTPVLTTGLDLIELFASKIYTIAVFKQVRKQINGVETLLFLGKDSISTTTVYNFSKIRNRCRVRKVLYNPSEPKIECDCQMWNNESIPCCHIFCVMKHEGLDERFDTEEVV</sequence>
<keyword evidence="3 5" id="KW-0863">Zinc-finger</keyword>
<dbReference type="InterPro" id="IPR007527">
    <property type="entry name" value="Znf_SWIM"/>
</dbReference>
<comment type="function">
    <text evidence="6">Putative transcription activator involved in regulating light control of development.</text>
</comment>
<evidence type="ECO:0000313" key="8">
    <source>
        <dbReference type="Proteomes" id="UP000515211"/>
    </source>
</evidence>
<dbReference type="PROSITE" id="PS50966">
    <property type="entry name" value="ZF_SWIM"/>
    <property type="match status" value="1"/>
</dbReference>
<comment type="similarity">
    <text evidence="1 6">Belongs to the FHY3/FAR1 family.</text>
</comment>
<protein>
    <recommendedName>
        <fullName evidence="6">Protein FAR1-RELATED SEQUENCE</fullName>
    </recommendedName>
</protein>
<gene>
    <name evidence="9" type="primary">LOC127746608</name>
</gene>
<accession>A0A9C6WI07</accession>
<dbReference type="GO" id="GO:0008270">
    <property type="term" value="F:zinc ion binding"/>
    <property type="evidence" value="ECO:0007669"/>
    <property type="project" value="UniProtKB-UniRule"/>
</dbReference>
<dbReference type="GeneID" id="127746608"/>
<dbReference type="GO" id="GO:0006355">
    <property type="term" value="P:regulation of DNA-templated transcription"/>
    <property type="evidence" value="ECO:0007669"/>
    <property type="project" value="UniProtKB-UniRule"/>
</dbReference>
<reference evidence="8" key="1">
    <citation type="journal article" date="2016" name="Nat. Genet.">
        <title>The genome sequences of Arachis duranensis and Arachis ipaensis, the diploid ancestors of cultivated peanut.</title>
        <authorList>
            <person name="Bertioli D.J."/>
            <person name="Cannon S.B."/>
            <person name="Froenicke L."/>
            <person name="Huang G."/>
            <person name="Farmer A.D."/>
            <person name="Cannon E.K."/>
            <person name="Liu X."/>
            <person name="Gao D."/>
            <person name="Clevenger J."/>
            <person name="Dash S."/>
            <person name="Ren L."/>
            <person name="Moretzsohn M.C."/>
            <person name="Shirasawa K."/>
            <person name="Huang W."/>
            <person name="Vidigal B."/>
            <person name="Abernathy B."/>
            <person name="Chu Y."/>
            <person name="Niederhuth C.E."/>
            <person name="Umale P."/>
            <person name="Araujo A.C."/>
            <person name="Kozik A."/>
            <person name="Kim K.D."/>
            <person name="Burow M.D."/>
            <person name="Varshney R.K."/>
            <person name="Wang X."/>
            <person name="Zhang X."/>
            <person name="Barkley N."/>
            <person name="Guimaraes P.M."/>
            <person name="Isobe S."/>
            <person name="Guo B."/>
            <person name="Liao B."/>
            <person name="Stalker H.T."/>
            <person name="Schmitz R.J."/>
            <person name="Scheffler B.E."/>
            <person name="Leal-Bertioli S.C."/>
            <person name="Xun X."/>
            <person name="Jackson S.A."/>
            <person name="Michelmore R."/>
            <person name="Ozias-Akins P."/>
        </authorList>
    </citation>
    <scope>NUCLEOTIDE SEQUENCE [LARGE SCALE GENOMIC DNA]</scope>
    <source>
        <strain evidence="8">cv. V14167</strain>
    </source>
</reference>
<dbReference type="SMART" id="SM00575">
    <property type="entry name" value="ZnF_PMZ"/>
    <property type="match status" value="1"/>
</dbReference>
<keyword evidence="4 6" id="KW-0862">Zinc</keyword>
<dbReference type="Proteomes" id="UP000515211">
    <property type="component" value="Chromosome 4"/>
</dbReference>
<dbReference type="InterPro" id="IPR031052">
    <property type="entry name" value="FHY3/FAR1"/>
</dbReference>
<evidence type="ECO:0000256" key="1">
    <source>
        <dbReference type="ARBA" id="ARBA00005889"/>
    </source>
</evidence>
<evidence type="ECO:0000256" key="5">
    <source>
        <dbReference type="PROSITE-ProRule" id="PRU00325"/>
    </source>
</evidence>
<evidence type="ECO:0000313" key="9">
    <source>
        <dbReference type="RefSeq" id="XP_052116432.1"/>
    </source>
</evidence>
<dbReference type="PANTHER" id="PTHR31669:SF251">
    <property type="entry name" value="PROTEIN FAR1-RELATED SEQUENCE"/>
    <property type="match status" value="1"/>
</dbReference>
<evidence type="ECO:0000256" key="6">
    <source>
        <dbReference type="RuleBase" id="RU367018"/>
    </source>
</evidence>
<dbReference type="GO" id="GO:0005634">
    <property type="term" value="C:nucleus"/>
    <property type="evidence" value="ECO:0007669"/>
    <property type="project" value="UniProtKB-SubCell"/>
</dbReference>
<keyword evidence="2 6" id="KW-0479">Metal-binding</keyword>
<reference evidence="9" key="2">
    <citation type="submission" date="2025-08" db="UniProtKB">
        <authorList>
            <consortium name="RefSeq"/>
        </authorList>
    </citation>
    <scope>IDENTIFICATION</scope>
    <source>
        <tissue evidence="9">Whole plant</tissue>
    </source>
</reference>
<dbReference type="InterPro" id="IPR006564">
    <property type="entry name" value="Znf_PMZ"/>
</dbReference>
<evidence type="ECO:0000256" key="2">
    <source>
        <dbReference type="ARBA" id="ARBA00022723"/>
    </source>
</evidence>
<keyword evidence="6" id="KW-0539">Nucleus</keyword>
<dbReference type="AlphaFoldDB" id="A0A9C6WI07"/>
<keyword evidence="8" id="KW-1185">Reference proteome</keyword>
<evidence type="ECO:0000259" key="7">
    <source>
        <dbReference type="PROSITE" id="PS50966"/>
    </source>
</evidence>
<dbReference type="RefSeq" id="XP_052116432.1">
    <property type="nucleotide sequence ID" value="XM_052260472.1"/>
</dbReference>
<feature type="domain" description="SWIM-type" evidence="7">
    <location>
        <begin position="192"/>
        <end position="228"/>
    </location>
</feature>
<proteinExistence type="inferred from homology"/>
<organism evidence="8 9">
    <name type="scientific">Arachis duranensis</name>
    <name type="common">Wild peanut</name>
    <dbReference type="NCBI Taxonomy" id="130453"/>
    <lineage>
        <taxon>Eukaryota</taxon>
        <taxon>Viridiplantae</taxon>
        <taxon>Streptophyta</taxon>
        <taxon>Embryophyta</taxon>
        <taxon>Tracheophyta</taxon>
        <taxon>Spermatophyta</taxon>
        <taxon>Magnoliopsida</taxon>
        <taxon>eudicotyledons</taxon>
        <taxon>Gunneridae</taxon>
        <taxon>Pentapetalae</taxon>
        <taxon>rosids</taxon>
        <taxon>fabids</taxon>
        <taxon>Fabales</taxon>
        <taxon>Fabaceae</taxon>
        <taxon>Papilionoideae</taxon>
        <taxon>50 kb inversion clade</taxon>
        <taxon>dalbergioids sensu lato</taxon>
        <taxon>Dalbergieae</taxon>
        <taxon>Pterocarpus clade</taxon>
        <taxon>Arachis</taxon>
    </lineage>
</organism>
<evidence type="ECO:0000256" key="3">
    <source>
        <dbReference type="ARBA" id="ARBA00022771"/>
    </source>
</evidence>
<dbReference type="KEGG" id="adu:127746608"/>
<dbReference type="PANTHER" id="PTHR31669">
    <property type="entry name" value="PROTEIN FAR1-RELATED SEQUENCE 10-RELATED"/>
    <property type="match status" value="1"/>
</dbReference>
<evidence type="ECO:0000256" key="4">
    <source>
        <dbReference type="ARBA" id="ARBA00022833"/>
    </source>
</evidence>
<name>A0A9C6WI07_ARADU</name>
<comment type="subcellular location">
    <subcellularLocation>
        <location evidence="6">Nucleus</location>
    </subcellularLocation>
</comment>